<reference evidence="2" key="1">
    <citation type="journal article" date="2021" name="Sci. Adv.">
        <title>The American lobster genome reveals insights on longevity, neural, and immune adaptations.</title>
        <authorList>
            <person name="Polinski J.M."/>
            <person name="Zimin A.V."/>
            <person name="Clark K.F."/>
            <person name="Kohn A.B."/>
            <person name="Sadowski N."/>
            <person name="Timp W."/>
            <person name="Ptitsyn A."/>
            <person name="Khanna P."/>
            <person name="Romanova D.Y."/>
            <person name="Williams P."/>
            <person name="Greenwood S.J."/>
            <person name="Moroz L.L."/>
            <person name="Walt D.R."/>
            <person name="Bodnar A.G."/>
        </authorList>
    </citation>
    <scope>NUCLEOTIDE SEQUENCE</scope>
    <source>
        <strain evidence="2">GMGI-L3</strain>
    </source>
</reference>
<protein>
    <submittedName>
        <fullName evidence="2">Uncharacterized protein</fullName>
    </submittedName>
</protein>
<accession>A0A8J5JYM1</accession>
<dbReference type="AlphaFoldDB" id="A0A8J5JYM1"/>
<evidence type="ECO:0000313" key="3">
    <source>
        <dbReference type="Proteomes" id="UP000747542"/>
    </source>
</evidence>
<feature type="region of interest" description="Disordered" evidence="1">
    <location>
        <begin position="51"/>
        <end position="172"/>
    </location>
</feature>
<gene>
    <name evidence="2" type="ORF">Hamer_G003596</name>
</gene>
<keyword evidence="3" id="KW-1185">Reference proteome</keyword>
<feature type="compositionally biased region" description="Low complexity" evidence="1">
    <location>
        <begin position="71"/>
        <end position="84"/>
    </location>
</feature>
<evidence type="ECO:0000313" key="2">
    <source>
        <dbReference type="EMBL" id="KAG7164403.1"/>
    </source>
</evidence>
<comment type="caution">
    <text evidence="2">The sequence shown here is derived from an EMBL/GenBank/DDBJ whole genome shotgun (WGS) entry which is preliminary data.</text>
</comment>
<evidence type="ECO:0000256" key="1">
    <source>
        <dbReference type="SAM" id="MobiDB-lite"/>
    </source>
</evidence>
<feature type="compositionally biased region" description="Basic and acidic residues" evidence="1">
    <location>
        <begin position="130"/>
        <end position="144"/>
    </location>
</feature>
<sequence length="172" mass="18837">MVICIAHNIRALSVMLETTQTSTPKAPPTTLNSSVADILARVVEFAEMDVASKTMTPRPPNARDASRHPQPTSSTLLLISPSPTDIHSCSVNDKKRFSALEGSSSASDNDEEAQQPKKQSSPPSLPKAGRLSDKPDKLDEEHKNTPQKLTREDDEETTSDRKRRCTLDDTTN</sequence>
<organism evidence="2 3">
    <name type="scientific">Homarus americanus</name>
    <name type="common">American lobster</name>
    <dbReference type="NCBI Taxonomy" id="6706"/>
    <lineage>
        <taxon>Eukaryota</taxon>
        <taxon>Metazoa</taxon>
        <taxon>Ecdysozoa</taxon>
        <taxon>Arthropoda</taxon>
        <taxon>Crustacea</taxon>
        <taxon>Multicrustacea</taxon>
        <taxon>Malacostraca</taxon>
        <taxon>Eumalacostraca</taxon>
        <taxon>Eucarida</taxon>
        <taxon>Decapoda</taxon>
        <taxon>Pleocyemata</taxon>
        <taxon>Astacidea</taxon>
        <taxon>Nephropoidea</taxon>
        <taxon>Nephropidae</taxon>
        <taxon>Homarus</taxon>
    </lineage>
</organism>
<proteinExistence type="predicted"/>
<name>A0A8J5JYM1_HOMAM</name>
<dbReference type="Proteomes" id="UP000747542">
    <property type="component" value="Unassembled WGS sequence"/>
</dbReference>
<dbReference type="EMBL" id="JAHLQT010025476">
    <property type="protein sequence ID" value="KAG7164403.1"/>
    <property type="molecule type" value="Genomic_DNA"/>
</dbReference>